<dbReference type="GO" id="GO:0016607">
    <property type="term" value="C:nuclear speck"/>
    <property type="evidence" value="ECO:0007669"/>
    <property type="project" value="TreeGrafter"/>
</dbReference>
<organism evidence="5 6">
    <name type="scientific">Hymenolepis diminuta</name>
    <name type="common">Rat tapeworm</name>
    <dbReference type="NCBI Taxonomy" id="6216"/>
    <lineage>
        <taxon>Eukaryota</taxon>
        <taxon>Metazoa</taxon>
        <taxon>Spiralia</taxon>
        <taxon>Lophotrochozoa</taxon>
        <taxon>Platyhelminthes</taxon>
        <taxon>Cestoda</taxon>
        <taxon>Eucestoda</taxon>
        <taxon>Cyclophyllidea</taxon>
        <taxon>Hymenolepididae</taxon>
        <taxon>Hymenolepis</taxon>
    </lineage>
</organism>
<evidence type="ECO:0008006" key="7">
    <source>
        <dbReference type="Google" id="ProtNLM"/>
    </source>
</evidence>
<dbReference type="PANTHER" id="PTHR46176">
    <property type="entry name" value="LD21662P"/>
    <property type="match status" value="1"/>
</dbReference>
<evidence type="ECO:0000313" key="5">
    <source>
        <dbReference type="EMBL" id="VUZ55512.1"/>
    </source>
</evidence>
<feature type="compositionally biased region" description="Polar residues" evidence="4">
    <location>
        <begin position="183"/>
        <end position="196"/>
    </location>
</feature>
<gene>
    <name evidence="5" type="ORF">WMSIL1_LOCUS13343</name>
</gene>
<accession>A0A564Z7V1</accession>
<feature type="region of interest" description="Disordered" evidence="4">
    <location>
        <begin position="324"/>
        <end position="461"/>
    </location>
</feature>
<dbReference type="Proteomes" id="UP000321570">
    <property type="component" value="Unassembled WGS sequence"/>
</dbReference>
<dbReference type="AlphaFoldDB" id="A0A564Z7V1"/>
<evidence type="ECO:0000256" key="2">
    <source>
        <dbReference type="ARBA" id="ARBA00023054"/>
    </source>
</evidence>
<name>A0A564Z7V1_HYMDI</name>
<evidence type="ECO:0000256" key="4">
    <source>
        <dbReference type="SAM" id="MobiDB-lite"/>
    </source>
</evidence>
<protein>
    <recommendedName>
        <fullName evidence="7">Protein FAM76A</fullName>
    </recommendedName>
</protein>
<feature type="region of interest" description="Disordered" evidence="4">
    <location>
        <begin position="219"/>
        <end position="239"/>
    </location>
</feature>
<keyword evidence="6" id="KW-1185">Reference proteome</keyword>
<feature type="compositionally biased region" description="Basic and acidic residues" evidence="4">
    <location>
        <begin position="382"/>
        <end position="399"/>
    </location>
</feature>
<dbReference type="Pfam" id="PF16046">
    <property type="entry name" value="FAM76"/>
    <property type="match status" value="1"/>
</dbReference>
<dbReference type="PANTHER" id="PTHR46176:SF1">
    <property type="entry name" value="LD21662P"/>
    <property type="match status" value="1"/>
</dbReference>
<comment type="similarity">
    <text evidence="1">Belongs to the FAM76 family.</text>
</comment>
<evidence type="ECO:0000313" key="6">
    <source>
        <dbReference type="Proteomes" id="UP000321570"/>
    </source>
</evidence>
<evidence type="ECO:0000256" key="1">
    <source>
        <dbReference type="ARBA" id="ARBA00009097"/>
    </source>
</evidence>
<reference evidence="5 6" key="1">
    <citation type="submission" date="2019-07" db="EMBL/GenBank/DDBJ databases">
        <authorList>
            <person name="Jastrzebski P J."/>
            <person name="Paukszto L."/>
            <person name="Jastrzebski P J."/>
        </authorList>
    </citation>
    <scope>NUCLEOTIDE SEQUENCE [LARGE SCALE GENOMIC DNA]</scope>
    <source>
        <strain evidence="5 6">WMS-il1</strain>
    </source>
</reference>
<feature type="compositionally biased region" description="Basic and acidic residues" evidence="4">
    <location>
        <begin position="424"/>
        <end position="433"/>
    </location>
</feature>
<feature type="coiled-coil region" evidence="3">
    <location>
        <begin position="242"/>
        <end position="269"/>
    </location>
</feature>
<dbReference type="InterPro" id="IPR032017">
    <property type="entry name" value="FAM76"/>
</dbReference>
<feature type="compositionally biased region" description="Low complexity" evidence="4">
    <location>
        <begin position="341"/>
        <end position="361"/>
    </location>
</feature>
<feature type="region of interest" description="Disordered" evidence="4">
    <location>
        <begin position="142"/>
        <end position="196"/>
    </location>
</feature>
<proteinExistence type="inferred from homology"/>
<dbReference type="EMBL" id="CABIJS010000694">
    <property type="protein sequence ID" value="VUZ55512.1"/>
    <property type="molecule type" value="Genomic_DNA"/>
</dbReference>
<keyword evidence="2 3" id="KW-0175">Coiled coil</keyword>
<evidence type="ECO:0000256" key="3">
    <source>
        <dbReference type="SAM" id="Coils"/>
    </source>
</evidence>
<sequence length="461" mass="51440">MDQPMFSCSRCLKSFPSSQMSRSGTFCKNCNPHHSSFKQCDYCRSDFKRSISGSLCPRCQSLKSRYGDPKPCSICQLTMAFGSALVCQRCLHYRSKFGDPRQCEKCLQLCAFYKDEASRSKVNGQVLCWVCTYNYKVSKSKERSDKHQSKRGSFGDSYSKSHDSQSSLKRQRTEEISGRHSLNRSANALTDSGEPSSNIESAALLYIRQLLNDAAKRLAESDSKSPIRPLSENKNPSLDSAYNDHLVTISQLQEEMRNLKRALAQKDAELLAKDRVIAGLRADLDDFETQRRERAYKSQALANEEIEKLKDTIRTLKREKADILASRNPSTKRRRAMNADSLSPLKLSPLRLPPKLSGSASVPPPTAPVAPKEKPKKPPSSPKKESDTTSKSPKQREAPRYTTESKGIVPSPSYSPHEVGSESPHLDKVKRDNGSGSAKAGKRDDQLNTSSSDSDEEDLKN</sequence>